<sequence length="294" mass="33707">MFGIIEAYYSRRNHDRRTDNSTTFRSAKNTLEHVIYAPSSVNKLTDFFSTSRITWKFITPLSPWKGGFYERLVGLFKKAYKKATRHTLLPLQQLQTLVPEIEAILNARPLTSLQDSCTAPKVLKPIDFISPAVELQIPPLNQSSLDTPANRLVDWYKQTIKVLDRFWNTWYSDYLAALADRHQKRIKQSRSAPQFPKVSDVVLVAEKNVPRGNWPLGVIVDITYDSLKRPRSATVRMPNGRQHKRSINHLYPLELTADESPTESVESKSRSRSSSPTRIQPSRAAKKARSYSIH</sequence>
<accession>A0A0B1TH12</accession>
<evidence type="ECO:0000313" key="3">
    <source>
        <dbReference type="EMBL" id="KHJ96848.1"/>
    </source>
</evidence>
<dbReference type="InterPro" id="IPR001584">
    <property type="entry name" value="Integrase_cat-core"/>
</dbReference>
<evidence type="ECO:0000259" key="2">
    <source>
        <dbReference type="PROSITE" id="PS50994"/>
    </source>
</evidence>
<dbReference type="SUPFAM" id="SSF53098">
    <property type="entry name" value="Ribonuclease H-like"/>
    <property type="match status" value="1"/>
</dbReference>
<gene>
    <name evidence="3" type="ORF">OESDEN_03181</name>
</gene>
<protein>
    <recommendedName>
        <fullName evidence="2">Integrase catalytic domain-containing protein</fullName>
    </recommendedName>
</protein>
<dbReference type="Pfam" id="PF18701">
    <property type="entry name" value="DUF5641"/>
    <property type="match status" value="1"/>
</dbReference>
<dbReference type="PANTHER" id="PTHR47331">
    <property type="entry name" value="PHD-TYPE DOMAIN-CONTAINING PROTEIN"/>
    <property type="match status" value="1"/>
</dbReference>
<dbReference type="AlphaFoldDB" id="A0A0B1TH12"/>
<organism evidence="3 4">
    <name type="scientific">Oesophagostomum dentatum</name>
    <name type="common">Nodular worm</name>
    <dbReference type="NCBI Taxonomy" id="61180"/>
    <lineage>
        <taxon>Eukaryota</taxon>
        <taxon>Metazoa</taxon>
        <taxon>Ecdysozoa</taxon>
        <taxon>Nematoda</taxon>
        <taxon>Chromadorea</taxon>
        <taxon>Rhabditida</taxon>
        <taxon>Rhabditina</taxon>
        <taxon>Rhabditomorpha</taxon>
        <taxon>Strongyloidea</taxon>
        <taxon>Strongylidae</taxon>
        <taxon>Oesophagostomum</taxon>
    </lineage>
</organism>
<dbReference type="PROSITE" id="PS50994">
    <property type="entry name" value="INTEGRASE"/>
    <property type="match status" value="1"/>
</dbReference>
<name>A0A0B1TH12_OESDE</name>
<evidence type="ECO:0000313" key="4">
    <source>
        <dbReference type="Proteomes" id="UP000053660"/>
    </source>
</evidence>
<dbReference type="InterPro" id="IPR040676">
    <property type="entry name" value="DUF5641"/>
</dbReference>
<proteinExistence type="predicted"/>
<keyword evidence="4" id="KW-1185">Reference proteome</keyword>
<dbReference type="InterPro" id="IPR012337">
    <property type="entry name" value="RNaseH-like_sf"/>
</dbReference>
<reference evidence="3 4" key="1">
    <citation type="submission" date="2014-03" db="EMBL/GenBank/DDBJ databases">
        <title>Draft genome of the hookworm Oesophagostomum dentatum.</title>
        <authorList>
            <person name="Mitreva M."/>
        </authorList>
    </citation>
    <scope>NUCLEOTIDE SEQUENCE [LARGE SCALE GENOMIC DNA]</scope>
    <source>
        <strain evidence="3 4">OD-Hann</strain>
    </source>
</reference>
<feature type="compositionally biased region" description="Low complexity" evidence="1">
    <location>
        <begin position="272"/>
        <end position="283"/>
    </location>
</feature>
<feature type="domain" description="Integrase catalytic" evidence="2">
    <location>
        <begin position="1"/>
        <end position="133"/>
    </location>
</feature>
<dbReference type="OrthoDB" id="5870116at2759"/>
<dbReference type="EMBL" id="KN549573">
    <property type="protein sequence ID" value="KHJ96848.1"/>
    <property type="molecule type" value="Genomic_DNA"/>
</dbReference>
<dbReference type="InterPro" id="IPR036397">
    <property type="entry name" value="RNaseH_sf"/>
</dbReference>
<evidence type="ECO:0000256" key="1">
    <source>
        <dbReference type="SAM" id="MobiDB-lite"/>
    </source>
</evidence>
<dbReference type="Gene3D" id="3.30.420.10">
    <property type="entry name" value="Ribonuclease H-like superfamily/Ribonuclease H"/>
    <property type="match status" value="1"/>
</dbReference>
<feature type="region of interest" description="Disordered" evidence="1">
    <location>
        <begin position="233"/>
        <end position="294"/>
    </location>
</feature>
<dbReference type="Proteomes" id="UP000053660">
    <property type="component" value="Unassembled WGS sequence"/>
</dbReference>
<dbReference type="GO" id="GO:0015074">
    <property type="term" value="P:DNA integration"/>
    <property type="evidence" value="ECO:0007669"/>
    <property type="project" value="InterPro"/>
</dbReference>
<dbReference type="GO" id="GO:0003676">
    <property type="term" value="F:nucleic acid binding"/>
    <property type="evidence" value="ECO:0007669"/>
    <property type="project" value="InterPro"/>
</dbReference>
<feature type="compositionally biased region" description="Basic residues" evidence="1">
    <location>
        <begin position="284"/>
        <end position="294"/>
    </location>
</feature>